<dbReference type="SUPFAM" id="SSF51905">
    <property type="entry name" value="FAD/NAD(P)-binding domain"/>
    <property type="match status" value="1"/>
</dbReference>
<evidence type="ECO:0000313" key="4">
    <source>
        <dbReference type="Proteomes" id="UP000037600"/>
    </source>
</evidence>
<evidence type="ECO:0008006" key="5">
    <source>
        <dbReference type="Google" id="ProtNLM"/>
    </source>
</evidence>
<feature type="binding site" evidence="2">
    <location>
        <position position="81"/>
    </location>
    <ligand>
        <name>7-chloro-L-tryptophan</name>
        <dbReference type="ChEBI" id="CHEBI:58713"/>
    </ligand>
</feature>
<dbReference type="OrthoDB" id="7178350at2"/>
<dbReference type="Pfam" id="PF04820">
    <property type="entry name" value="Trp_halogenase"/>
    <property type="match status" value="1"/>
</dbReference>
<dbReference type="EMBL" id="LAZL01000048">
    <property type="protein sequence ID" value="KMT63679.1"/>
    <property type="molecule type" value="Genomic_DNA"/>
</dbReference>
<dbReference type="PANTHER" id="PTHR43747">
    <property type="entry name" value="FAD-BINDING PROTEIN"/>
    <property type="match status" value="1"/>
</dbReference>
<reference evidence="3 4" key="1">
    <citation type="submission" date="2015-04" db="EMBL/GenBank/DDBJ databases">
        <title>Draft Genome Sequence of the Novel Agar-Digesting Marine Bacterium Q1.</title>
        <authorList>
            <person name="Li Y."/>
            <person name="Li D."/>
            <person name="Chen G."/>
            <person name="Du Z."/>
        </authorList>
    </citation>
    <scope>NUCLEOTIDE SEQUENCE [LARGE SCALE GENOMIC DNA]</scope>
    <source>
        <strain evidence="3 4">Q1</strain>
    </source>
</reference>
<dbReference type="STRING" id="1513271.XM47_18430"/>
<name>A0A0J8GR53_9ALTE</name>
<feature type="binding site" evidence="2">
    <location>
        <position position="350"/>
    </location>
    <ligand>
        <name>FAD</name>
        <dbReference type="ChEBI" id="CHEBI:57692"/>
    </ligand>
</feature>
<keyword evidence="2" id="KW-0274">FAD</keyword>
<comment type="caution">
    <text evidence="3">The sequence shown here is derived from an EMBL/GenBank/DDBJ whole genome shotgun (WGS) entry which is preliminary data.</text>
</comment>
<dbReference type="InterPro" id="IPR036188">
    <property type="entry name" value="FAD/NAD-bd_sf"/>
</dbReference>
<evidence type="ECO:0000256" key="2">
    <source>
        <dbReference type="PIRSR" id="PIRSR011396-2"/>
    </source>
</evidence>
<dbReference type="Proteomes" id="UP000037600">
    <property type="component" value="Unassembled WGS sequence"/>
</dbReference>
<dbReference type="GO" id="GO:0000166">
    <property type="term" value="F:nucleotide binding"/>
    <property type="evidence" value="ECO:0007669"/>
    <property type="project" value="UniProtKB-KW"/>
</dbReference>
<dbReference type="SMR" id="A0A0J8GR53"/>
<dbReference type="Gene3D" id="3.50.50.60">
    <property type="entry name" value="FAD/NAD(P)-binding domain"/>
    <property type="match status" value="1"/>
</dbReference>
<evidence type="ECO:0000256" key="1">
    <source>
        <dbReference type="PIRSR" id="PIRSR011396-1"/>
    </source>
</evidence>
<evidence type="ECO:0000313" key="3">
    <source>
        <dbReference type="EMBL" id="KMT63679.1"/>
    </source>
</evidence>
<feature type="active site" evidence="1">
    <location>
        <position position="81"/>
    </location>
</feature>
<feature type="binding site" evidence="2">
    <location>
        <position position="346"/>
    </location>
    <ligand>
        <name>L-tryptophan</name>
        <dbReference type="ChEBI" id="CHEBI:57912"/>
    </ligand>
</feature>
<feature type="binding site" evidence="2">
    <location>
        <begin position="15"/>
        <end position="18"/>
    </location>
    <ligand>
        <name>FAD</name>
        <dbReference type="ChEBI" id="CHEBI:57692"/>
    </ligand>
</feature>
<dbReference type="InterPro" id="IPR033856">
    <property type="entry name" value="Trp_halogen"/>
</dbReference>
<gene>
    <name evidence="3" type="ORF">XM47_18430</name>
</gene>
<dbReference type="PATRIC" id="fig|1513271.3.peg.3782"/>
<keyword evidence="2" id="KW-0285">Flavoprotein</keyword>
<organism evidence="3 4">
    <name type="scientific">Catenovulum maritimum</name>
    <dbReference type="NCBI Taxonomy" id="1513271"/>
    <lineage>
        <taxon>Bacteria</taxon>
        <taxon>Pseudomonadati</taxon>
        <taxon>Pseudomonadota</taxon>
        <taxon>Gammaproteobacteria</taxon>
        <taxon>Alteromonadales</taxon>
        <taxon>Alteromonadaceae</taxon>
        <taxon>Catenovulum</taxon>
    </lineage>
</organism>
<feature type="binding site" evidence="2">
    <location>
        <position position="337"/>
    </location>
    <ligand>
        <name>FAD</name>
        <dbReference type="ChEBI" id="CHEBI:57692"/>
    </ligand>
</feature>
<keyword evidence="2" id="KW-0547">Nucleotide-binding</keyword>
<dbReference type="RefSeq" id="WP_048695904.1">
    <property type="nucleotide sequence ID" value="NZ_KQ130518.1"/>
</dbReference>
<keyword evidence="4" id="KW-1185">Reference proteome</keyword>
<sequence length="506" mass="57738">MENPDHINSYVILGGGTAGWMSAAILARALEHTDAQITVIESPHVPSVGVGEATIPSIIDLLNYLNISQIDFVSQTDATFKLAIRFVDWLKQGTEYWHPFGKIGSQIDGIPFYQHWLKQQKIDPSFEFTDFSPAVALSKQNKFFIPDPKNPTNLSSTSHALHFDASKVAQYLQKYCLNKNVNIITDHLVETDLSIEGNIKTLHLESGRQLDADFFIDCSGQKALLIGKALRVGYDSWQDFLPVDSAVAMQTEKLDIIPPYTLSTAAEHGWRWQIPLQNRTGNGYVYASDYCNNEEAIESLIKHACTNSKAITDPKVIKFVTGKRKKMWHRNCLSVGLSTGFLEPLESTSIYLIMRAMLNFVQVLPSKSICEPSIKEYNRLIDDEYNSIRDFIVLHYCVTQRKDTKFWRMWQNLSIPDSLSEKLALFKSHGRLYKNPSDLFSQDSWYAVLEGMKVRPTSYDPLVDRSNFNLIKQSFIQTKQALWFNASETLNHEDYLKRIKRARMVN</sequence>
<accession>A0A0J8GR53</accession>
<protein>
    <recommendedName>
        <fullName evidence="5">Tryptophan halogenase</fullName>
    </recommendedName>
</protein>
<dbReference type="PIRSF" id="PIRSF011396">
    <property type="entry name" value="Trp_halogenase"/>
    <property type="match status" value="1"/>
</dbReference>
<dbReference type="InterPro" id="IPR006905">
    <property type="entry name" value="Flavin_halogenase"/>
</dbReference>
<dbReference type="InterPro" id="IPR050816">
    <property type="entry name" value="Flavin-dep_Halogenase_NPB"/>
</dbReference>
<proteinExistence type="predicted"/>
<dbReference type="PANTHER" id="PTHR43747:SF4">
    <property type="entry name" value="FLAVIN-DEPENDENT TRYPTOPHAN HALOGENASE"/>
    <property type="match status" value="1"/>
</dbReference>
<dbReference type="AlphaFoldDB" id="A0A0J8GR53"/>
<dbReference type="GO" id="GO:0004497">
    <property type="term" value="F:monooxygenase activity"/>
    <property type="evidence" value="ECO:0007669"/>
    <property type="project" value="InterPro"/>
</dbReference>